<feature type="transmembrane region" description="Helical" evidence="8">
    <location>
        <begin position="20"/>
        <end position="40"/>
    </location>
</feature>
<comment type="caution">
    <text evidence="9">The sequence shown here is derived from an EMBL/GenBank/DDBJ whole genome shotgun (WGS) entry which is preliminary data.</text>
</comment>
<comment type="similarity">
    <text evidence="2 7">Belongs to the ExbD/TolR family.</text>
</comment>
<reference evidence="9 10" key="1">
    <citation type="submission" date="2014-02" db="EMBL/GenBank/DDBJ databases">
        <title>The small core and large imbalanced accessory genome model reveals a collaborative survival strategy of Sorangium cellulosum strains in nature.</title>
        <authorList>
            <person name="Han K."/>
            <person name="Peng R."/>
            <person name="Blom J."/>
            <person name="Li Y.-Z."/>
        </authorList>
    </citation>
    <scope>NUCLEOTIDE SEQUENCE [LARGE SCALE GENOMIC DNA]</scope>
    <source>
        <strain evidence="9 10">So0011-07</strain>
    </source>
</reference>
<evidence type="ECO:0000256" key="2">
    <source>
        <dbReference type="ARBA" id="ARBA00005811"/>
    </source>
</evidence>
<evidence type="ECO:0000313" key="10">
    <source>
        <dbReference type="Proteomes" id="UP000075635"/>
    </source>
</evidence>
<keyword evidence="7" id="KW-0813">Transport</keyword>
<keyword evidence="7" id="KW-0653">Protein transport</keyword>
<dbReference type="InterPro" id="IPR003400">
    <property type="entry name" value="ExbD"/>
</dbReference>
<keyword evidence="5 8" id="KW-1133">Transmembrane helix</keyword>
<dbReference type="EMBL" id="JEMB01000917">
    <property type="protein sequence ID" value="KYF92476.1"/>
    <property type="molecule type" value="Genomic_DNA"/>
</dbReference>
<dbReference type="Proteomes" id="UP000075635">
    <property type="component" value="Unassembled WGS sequence"/>
</dbReference>
<evidence type="ECO:0000256" key="3">
    <source>
        <dbReference type="ARBA" id="ARBA00022475"/>
    </source>
</evidence>
<keyword evidence="4 7" id="KW-0812">Transmembrane</keyword>
<gene>
    <name evidence="9" type="ORF">BE17_37820</name>
</gene>
<evidence type="ECO:0000256" key="7">
    <source>
        <dbReference type="RuleBase" id="RU003879"/>
    </source>
</evidence>
<dbReference type="Gene3D" id="3.30.420.270">
    <property type="match status" value="1"/>
</dbReference>
<organism evidence="9 10">
    <name type="scientific">Sorangium cellulosum</name>
    <name type="common">Polyangium cellulosum</name>
    <dbReference type="NCBI Taxonomy" id="56"/>
    <lineage>
        <taxon>Bacteria</taxon>
        <taxon>Pseudomonadati</taxon>
        <taxon>Myxococcota</taxon>
        <taxon>Polyangia</taxon>
        <taxon>Polyangiales</taxon>
        <taxon>Polyangiaceae</taxon>
        <taxon>Sorangium</taxon>
    </lineage>
</organism>
<dbReference type="GO" id="GO:0005886">
    <property type="term" value="C:plasma membrane"/>
    <property type="evidence" value="ECO:0007669"/>
    <property type="project" value="UniProtKB-SubCell"/>
</dbReference>
<evidence type="ECO:0000256" key="6">
    <source>
        <dbReference type="ARBA" id="ARBA00023136"/>
    </source>
</evidence>
<comment type="subcellular location">
    <subcellularLocation>
        <location evidence="1">Cell membrane</location>
        <topology evidence="1">Single-pass membrane protein</topology>
    </subcellularLocation>
    <subcellularLocation>
        <location evidence="7">Cell membrane</location>
        <topology evidence="7">Single-pass type II membrane protein</topology>
    </subcellularLocation>
</comment>
<dbReference type="PANTHER" id="PTHR30558:SF7">
    <property type="entry name" value="TOL-PAL SYSTEM PROTEIN TOLR"/>
    <property type="match status" value="1"/>
</dbReference>
<keyword evidence="6 8" id="KW-0472">Membrane</keyword>
<accession>A0A150SJ45</accession>
<dbReference type="GO" id="GO:0015031">
    <property type="term" value="P:protein transport"/>
    <property type="evidence" value="ECO:0007669"/>
    <property type="project" value="UniProtKB-KW"/>
</dbReference>
<proteinExistence type="inferred from homology"/>
<dbReference type="AlphaFoldDB" id="A0A150SJ45"/>
<evidence type="ECO:0000256" key="8">
    <source>
        <dbReference type="SAM" id="Phobius"/>
    </source>
</evidence>
<dbReference type="Pfam" id="PF02472">
    <property type="entry name" value="ExbD"/>
    <property type="match status" value="1"/>
</dbReference>
<name>A0A150SJ45_SORCE</name>
<evidence type="ECO:0000256" key="4">
    <source>
        <dbReference type="ARBA" id="ARBA00022692"/>
    </source>
</evidence>
<dbReference type="GO" id="GO:0022857">
    <property type="term" value="F:transmembrane transporter activity"/>
    <property type="evidence" value="ECO:0007669"/>
    <property type="project" value="InterPro"/>
</dbReference>
<evidence type="ECO:0000313" key="9">
    <source>
        <dbReference type="EMBL" id="KYF92476.1"/>
    </source>
</evidence>
<dbReference type="PANTHER" id="PTHR30558">
    <property type="entry name" value="EXBD MEMBRANE COMPONENT OF PMF-DRIVEN MACROMOLECULE IMPORT SYSTEM"/>
    <property type="match status" value="1"/>
</dbReference>
<sequence length="153" mass="16499">MGVRAESNRSGRQQPPEPEINVTPLVDVVLVLLIIFMVIAPQMEHGERVELPAVFQPDPRSRSKLDPIYVTITGAGTVFLEKEAIADLPSLGARLRAIRAAEPERRVVIKGDSSVKYGRVREAFALCQEVGFAGISLQVSQRGGGASPAPEEG</sequence>
<evidence type="ECO:0000256" key="1">
    <source>
        <dbReference type="ARBA" id="ARBA00004162"/>
    </source>
</evidence>
<keyword evidence="3" id="KW-1003">Cell membrane</keyword>
<evidence type="ECO:0000256" key="5">
    <source>
        <dbReference type="ARBA" id="ARBA00022989"/>
    </source>
</evidence>
<protein>
    <submittedName>
        <fullName evidence="9">TolR protein</fullName>
    </submittedName>
</protein>